<name>A0AC60QNP5_IXOPE</name>
<dbReference type="EMBL" id="JABSTQ010006241">
    <property type="protein sequence ID" value="KAG0437678.1"/>
    <property type="molecule type" value="Genomic_DNA"/>
</dbReference>
<feature type="non-terminal residue" evidence="1">
    <location>
        <position position="1"/>
    </location>
</feature>
<reference evidence="1 2" key="1">
    <citation type="journal article" date="2020" name="Cell">
        <title>Large-Scale Comparative Analyses of Tick Genomes Elucidate Their Genetic Diversity and Vector Capacities.</title>
        <authorList>
            <consortium name="Tick Genome and Microbiome Consortium (TIGMIC)"/>
            <person name="Jia N."/>
            <person name="Wang J."/>
            <person name="Shi W."/>
            <person name="Du L."/>
            <person name="Sun Y."/>
            <person name="Zhan W."/>
            <person name="Jiang J.F."/>
            <person name="Wang Q."/>
            <person name="Zhang B."/>
            <person name="Ji P."/>
            <person name="Bell-Sakyi L."/>
            <person name="Cui X.M."/>
            <person name="Yuan T.T."/>
            <person name="Jiang B.G."/>
            <person name="Yang W.F."/>
            <person name="Lam T.T."/>
            <person name="Chang Q.C."/>
            <person name="Ding S.J."/>
            <person name="Wang X.J."/>
            <person name="Zhu J.G."/>
            <person name="Ruan X.D."/>
            <person name="Zhao L."/>
            <person name="Wei J.T."/>
            <person name="Ye R.Z."/>
            <person name="Que T.C."/>
            <person name="Du C.H."/>
            <person name="Zhou Y.H."/>
            <person name="Cheng J.X."/>
            <person name="Dai P.F."/>
            <person name="Guo W.B."/>
            <person name="Han X.H."/>
            <person name="Huang E.J."/>
            <person name="Li L.F."/>
            <person name="Wei W."/>
            <person name="Gao Y.C."/>
            <person name="Liu J.Z."/>
            <person name="Shao H.Z."/>
            <person name="Wang X."/>
            <person name="Wang C.C."/>
            <person name="Yang T.C."/>
            <person name="Huo Q.B."/>
            <person name="Li W."/>
            <person name="Chen H.Y."/>
            <person name="Chen S.E."/>
            <person name="Zhou L.G."/>
            <person name="Ni X.B."/>
            <person name="Tian J.H."/>
            <person name="Sheng Y."/>
            <person name="Liu T."/>
            <person name="Pan Y.S."/>
            <person name="Xia L.Y."/>
            <person name="Li J."/>
            <person name="Zhao F."/>
            <person name="Cao W.C."/>
        </authorList>
    </citation>
    <scope>NUCLEOTIDE SEQUENCE [LARGE SCALE GENOMIC DNA]</scope>
    <source>
        <strain evidence="1">Iper-2018</strain>
    </source>
</reference>
<keyword evidence="2" id="KW-1185">Reference proteome</keyword>
<evidence type="ECO:0000313" key="2">
    <source>
        <dbReference type="Proteomes" id="UP000805193"/>
    </source>
</evidence>
<feature type="non-terminal residue" evidence="1">
    <location>
        <position position="131"/>
    </location>
</feature>
<sequence length="131" mass="15023">TQQQLEADIKVISLYCDDKRYSALKNIASDAEKGERKAVFLLHQVDGYQKKFQPYPEEVIRECVIWRFLSPKGYDHARTNLLTLPHKCTLQRYVGPSSTSSGMSGIMKEKLIHKASFLSHKQHMASLIINE</sequence>
<accession>A0AC60QNP5</accession>
<organism evidence="1 2">
    <name type="scientific">Ixodes persulcatus</name>
    <name type="common">Taiga tick</name>
    <dbReference type="NCBI Taxonomy" id="34615"/>
    <lineage>
        <taxon>Eukaryota</taxon>
        <taxon>Metazoa</taxon>
        <taxon>Ecdysozoa</taxon>
        <taxon>Arthropoda</taxon>
        <taxon>Chelicerata</taxon>
        <taxon>Arachnida</taxon>
        <taxon>Acari</taxon>
        <taxon>Parasitiformes</taxon>
        <taxon>Ixodida</taxon>
        <taxon>Ixodoidea</taxon>
        <taxon>Ixodidae</taxon>
        <taxon>Ixodinae</taxon>
        <taxon>Ixodes</taxon>
    </lineage>
</organism>
<evidence type="ECO:0000313" key="1">
    <source>
        <dbReference type="EMBL" id="KAG0437678.1"/>
    </source>
</evidence>
<dbReference type="Proteomes" id="UP000805193">
    <property type="component" value="Unassembled WGS sequence"/>
</dbReference>
<comment type="caution">
    <text evidence="1">The sequence shown here is derived from an EMBL/GenBank/DDBJ whole genome shotgun (WGS) entry which is preliminary data.</text>
</comment>
<protein>
    <submittedName>
        <fullName evidence="1">Uncharacterized protein</fullName>
    </submittedName>
</protein>
<proteinExistence type="predicted"/>
<gene>
    <name evidence="1" type="ORF">HPB47_017337</name>
</gene>